<dbReference type="PROSITE" id="PS00137">
    <property type="entry name" value="SUBTILASE_HIS"/>
    <property type="match status" value="1"/>
</dbReference>
<sequence>MNRVKEQIRCRDAYTLGLTGRGVCVAVLDTGAYPHRDFEDRISGFADVVNHRPGPYDDCGHGTHICGIIGGSGAVSDGRYQGMAPGCTLAAVKVLDRKGNGSAADVLAGIGWILDRKDRLGIRIVNISVGSYGKRGMSEDSALVKGVNRAWDAGLVVVVAAGNNGPAPLSVTTPGISRKVITVGCSDDHMEVLVGKNRMVDYSGRGPTMAAVCKPDLVAPGCSVASCASLRDKYTIKSGTSMSTPIVSGAIALLLEKYPDMTNRDVKLRLMETCRDMGLPKNQQGWGLLDVERLLR</sequence>
<dbReference type="RefSeq" id="WP_215654140.1">
    <property type="nucleotide sequence ID" value="NZ_JACRTJ010000005.1"/>
</dbReference>
<dbReference type="Pfam" id="PF00082">
    <property type="entry name" value="Peptidase_S8"/>
    <property type="match status" value="1"/>
</dbReference>
<evidence type="ECO:0000256" key="2">
    <source>
        <dbReference type="ARBA" id="ARBA00022670"/>
    </source>
</evidence>
<proteinExistence type="inferred from homology"/>
<keyword evidence="8" id="KW-1185">Reference proteome</keyword>
<dbReference type="Gene3D" id="3.40.50.200">
    <property type="entry name" value="Peptidase S8/S53 domain"/>
    <property type="match status" value="1"/>
</dbReference>
<keyword evidence="3 5" id="KW-0378">Hydrolase</keyword>
<comment type="similarity">
    <text evidence="1 5">Belongs to the peptidase S8 family.</text>
</comment>
<feature type="active site" description="Charge relay system" evidence="5">
    <location>
        <position position="61"/>
    </location>
</feature>
<protein>
    <submittedName>
        <fullName evidence="7">S8 family peptidase</fullName>
    </submittedName>
</protein>
<dbReference type="PROSITE" id="PS00138">
    <property type="entry name" value="SUBTILASE_SER"/>
    <property type="match status" value="1"/>
</dbReference>
<evidence type="ECO:0000313" key="7">
    <source>
        <dbReference type="EMBL" id="MBC8598076.1"/>
    </source>
</evidence>
<dbReference type="InterPro" id="IPR015500">
    <property type="entry name" value="Peptidase_S8_subtilisin-rel"/>
</dbReference>
<evidence type="ECO:0000313" key="8">
    <source>
        <dbReference type="Proteomes" id="UP000647491"/>
    </source>
</evidence>
<evidence type="ECO:0000256" key="3">
    <source>
        <dbReference type="ARBA" id="ARBA00022801"/>
    </source>
</evidence>
<evidence type="ECO:0000256" key="5">
    <source>
        <dbReference type="PROSITE-ProRule" id="PRU01240"/>
    </source>
</evidence>
<dbReference type="PANTHER" id="PTHR43806">
    <property type="entry name" value="PEPTIDASE S8"/>
    <property type="match status" value="1"/>
</dbReference>
<dbReference type="PRINTS" id="PR00723">
    <property type="entry name" value="SUBTILISIN"/>
</dbReference>
<dbReference type="EMBL" id="JACRTJ010000005">
    <property type="protein sequence ID" value="MBC8598076.1"/>
    <property type="molecule type" value="Genomic_DNA"/>
</dbReference>
<dbReference type="PROSITE" id="PS51892">
    <property type="entry name" value="SUBTILASE"/>
    <property type="match status" value="1"/>
</dbReference>
<evidence type="ECO:0000256" key="4">
    <source>
        <dbReference type="ARBA" id="ARBA00022825"/>
    </source>
</evidence>
<feature type="active site" description="Charge relay system" evidence="5">
    <location>
        <position position="29"/>
    </location>
</feature>
<dbReference type="InterPro" id="IPR050131">
    <property type="entry name" value="Peptidase_S8_subtilisin-like"/>
</dbReference>
<feature type="domain" description="Peptidase S8/S53" evidence="6">
    <location>
        <begin position="20"/>
        <end position="287"/>
    </location>
</feature>
<evidence type="ECO:0000259" key="6">
    <source>
        <dbReference type="Pfam" id="PF00082"/>
    </source>
</evidence>
<reference evidence="7 8" key="1">
    <citation type="submission" date="2020-08" db="EMBL/GenBank/DDBJ databases">
        <title>Genome public.</title>
        <authorList>
            <person name="Liu C."/>
            <person name="Sun Q."/>
        </authorList>
    </citation>
    <scope>NUCLEOTIDE SEQUENCE [LARGE SCALE GENOMIC DNA]</scope>
    <source>
        <strain evidence="7 8">BX10</strain>
    </source>
</reference>
<dbReference type="InterPro" id="IPR023828">
    <property type="entry name" value="Peptidase_S8_Ser-AS"/>
</dbReference>
<organism evidence="7 8">
    <name type="scientific">Enterocloster hominis</name>
    <name type="common">ex Liu et al. 2021</name>
    <dbReference type="NCBI Taxonomy" id="2763663"/>
    <lineage>
        <taxon>Bacteria</taxon>
        <taxon>Bacillati</taxon>
        <taxon>Bacillota</taxon>
        <taxon>Clostridia</taxon>
        <taxon>Lachnospirales</taxon>
        <taxon>Lachnospiraceae</taxon>
        <taxon>Enterocloster</taxon>
    </lineage>
</organism>
<dbReference type="InterPro" id="IPR036852">
    <property type="entry name" value="Peptidase_S8/S53_dom_sf"/>
</dbReference>
<dbReference type="InterPro" id="IPR000209">
    <property type="entry name" value="Peptidase_S8/S53_dom"/>
</dbReference>
<evidence type="ECO:0000256" key="1">
    <source>
        <dbReference type="ARBA" id="ARBA00011073"/>
    </source>
</evidence>
<dbReference type="PANTHER" id="PTHR43806:SF65">
    <property type="entry name" value="SERINE PROTEASE APRX"/>
    <property type="match status" value="1"/>
</dbReference>
<feature type="active site" description="Charge relay system" evidence="5">
    <location>
        <position position="241"/>
    </location>
</feature>
<dbReference type="SUPFAM" id="SSF52743">
    <property type="entry name" value="Subtilisin-like"/>
    <property type="match status" value="1"/>
</dbReference>
<gene>
    <name evidence="7" type="ORF">H8708_02330</name>
</gene>
<accession>A0ABR7NR88</accession>
<comment type="caution">
    <text evidence="7">The sequence shown here is derived from an EMBL/GenBank/DDBJ whole genome shotgun (WGS) entry which is preliminary data.</text>
</comment>
<keyword evidence="2 5" id="KW-0645">Protease</keyword>
<dbReference type="Proteomes" id="UP000647491">
    <property type="component" value="Unassembled WGS sequence"/>
</dbReference>
<keyword evidence="4 5" id="KW-0720">Serine protease</keyword>
<name>A0ABR7NR88_9FIRM</name>
<dbReference type="InterPro" id="IPR022398">
    <property type="entry name" value="Peptidase_S8_His-AS"/>
</dbReference>
<dbReference type="CDD" id="cd07487">
    <property type="entry name" value="Peptidases_S8_1"/>
    <property type="match status" value="1"/>
</dbReference>